<protein>
    <submittedName>
        <fullName evidence="1">Uncharacterized protein</fullName>
    </submittedName>
</protein>
<evidence type="ECO:0000313" key="2">
    <source>
        <dbReference type="Proteomes" id="UP000198280"/>
    </source>
</evidence>
<gene>
    <name evidence="1" type="ORF">SAMN05216252_12188</name>
</gene>
<proteinExistence type="predicted"/>
<dbReference type="RefSeq" id="WP_245939124.1">
    <property type="nucleotide sequence ID" value="NZ_FZOF01000021.1"/>
</dbReference>
<dbReference type="EMBL" id="FZOF01000021">
    <property type="protein sequence ID" value="SNT33990.1"/>
    <property type="molecule type" value="Genomic_DNA"/>
</dbReference>
<dbReference type="AlphaFoldDB" id="A0A239LUQ4"/>
<organism evidence="1 2">
    <name type="scientific">Actinacidiphila glaucinigra</name>
    <dbReference type="NCBI Taxonomy" id="235986"/>
    <lineage>
        <taxon>Bacteria</taxon>
        <taxon>Bacillati</taxon>
        <taxon>Actinomycetota</taxon>
        <taxon>Actinomycetes</taxon>
        <taxon>Kitasatosporales</taxon>
        <taxon>Streptomycetaceae</taxon>
        <taxon>Actinacidiphila</taxon>
    </lineage>
</organism>
<accession>A0A239LUQ4</accession>
<sequence>MATTDAPLTATRPAVPARAGRSVVWALIAASLAVKSAGFSWDFLGYYVATAHGTTAAGASMTLFGVG</sequence>
<dbReference type="Proteomes" id="UP000198280">
    <property type="component" value="Unassembled WGS sequence"/>
</dbReference>
<evidence type="ECO:0000313" key="1">
    <source>
        <dbReference type="EMBL" id="SNT33990.1"/>
    </source>
</evidence>
<reference evidence="1 2" key="1">
    <citation type="submission" date="2017-06" db="EMBL/GenBank/DDBJ databases">
        <authorList>
            <person name="Kim H.J."/>
            <person name="Triplett B.A."/>
        </authorList>
    </citation>
    <scope>NUCLEOTIDE SEQUENCE [LARGE SCALE GENOMIC DNA]</scope>
    <source>
        <strain evidence="1 2">CGMCC 4.1858</strain>
    </source>
</reference>
<name>A0A239LUQ4_9ACTN</name>
<keyword evidence="2" id="KW-1185">Reference proteome</keyword>